<protein>
    <submittedName>
        <fullName evidence="1">Uncharacterized protein</fullName>
    </submittedName>
</protein>
<accession>X0TBJ5</accession>
<reference evidence="1" key="1">
    <citation type="journal article" date="2014" name="Front. Microbiol.">
        <title>High frequency of phylogenetically diverse reductive dehalogenase-homologous genes in deep subseafloor sedimentary metagenomes.</title>
        <authorList>
            <person name="Kawai M."/>
            <person name="Futagami T."/>
            <person name="Toyoda A."/>
            <person name="Takaki Y."/>
            <person name="Nishi S."/>
            <person name="Hori S."/>
            <person name="Arai W."/>
            <person name="Tsubouchi T."/>
            <person name="Morono Y."/>
            <person name="Uchiyama I."/>
            <person name="Ito T."/>
            <person name="Fujiyama A."/>
            <person name="Inagaki F."/>
            <person name="Takami H."/>
        </authorList>
    </citation>
    <scope>NUCLEOTIDE SEQUENCE</scope>
    <source>
        <strain evidence="1">Expedition CK06-06</strain>
    </source>
</reference>
<feature type="non-terminal residue" evidence="1">
    <location>
        <position position="89"/>
    </location>
</feature>
<comment type="caution">
    <text evidence="1">The sequence shown here is derived from an EMBL/GenBank/DDBJ whole genome shotgun (WGS) entry which is preliminary data.</text>
</comment>
<sequence>LHKAERKELLETHPTLTDEDLDNRLVETDQWAWQGWTLNKAMTQGKASGSKETTTRKLAISLLKRDGTILTPVGNFATSKQACEYLSLT</sequence>
<gene>
    <name evidence="1" type="ORF">S01H1_24107</name>
</gene>
<organism evidence="1">
    <name type="scientific">marine sediment metagenome</name>
    <dbReference type="NCBI Taxonomy" id="412755"/>
    <lineage>
        <taxon>unclassified sequences</taxon>
        <taxon>metagenomes</taxon>
        <taxon>ecological metagenomes</taxon>
    </lineage>
</organism>
<dbReference type="EMBL" id="BARS01014187">
    <property type="protein sequence ID" value="GAF90898.1"/>
    <property type="molecule type" value="Genomic_DNA"/>
</dbReference>
<evidence type="ECO:0000313" key="1">
    <source>
        <dbReference type="EMBL" id="GAF90898.1"/>
    </source>
</evidence>
<dbReference type="AlphaFoldDB" id="X0TBJ5"/>
<name>X0TBJ5_9ZZZZ</name>
<proteinExistence type="predicted"/>
<feature type="non-terminal residue" evidence="1">
    <location>
        <position position="1"/>
    </location>
</feature>